<feature type="domain" description="MSP" evidence="4">
    <location>
        <begin position="15"/>
        <end position="135"/>
    </location>
</feature>
<dbReference type="Gene3D" id="2.60.40.10">
    <property type="entry name" value="Immunoglobulins"/>
    <property type="match status" value="1"/>
</dbReference>
<protein>
    <submittedName>
        <fullName evidence="5">OLC1v1020311C1</fullName>
    </submittedName>
</protein>
<evidence type="ECO:0000256" key="3">
    <source>
        <dbReference type="SAM" id="Phobius"/>
    </source>
</evidence>
<keyword evidence="3" id="KW-0812">Transmembrane</keyword>
<dbReference type="InterPro" id="IPR008962">
    <property type="entry name" value="PapD-like_sf"/>
</dbReference>
<evidence type="ECO:0000313" key="6">
    <source>
        <dbReference type="Proteomes" id="UP001161247"/>
    </source>
</evidence>
<dbReference type="GO" id="GO:0005886">
    <property type="term" value="C:plasma membrane"/>
    <property type="evidence" value="ECO:0007669"/>
    <property type="project" value="TreeGrafter"/>
</dbReference>
<dbReference type="SUPFAM" id="SSF49354">
    <property type="entry name" value="PapD-like"/>
    <property type="match status" value="1"/>
</dbReference>
<keyword evidence="3" id="KW-1133">Transmembrane helix</keyword>
<sequence>MEQLDIQNPGAKKPLLEIQPRELKFTFEVKKQSSCAVHLTNASDQYVAFKVKTTSPKKYCVRPNIGVIKPKSTYDFTVTMQAQKSAPTDLQCKDKFLIQSTIAPFGSTEEAITPDMFAKDSGKYVEECKLKVLLTSPSHSPVLSPVNGVPKLEQACLSKPEEEKLSTGVENRFPRPAMSLFNEKVARGTEVSTPTKPVENVQFPGNHVKLNSDDGVVARPLYDVEETRKILLREIEELKSKLKTLDSELIQANSNIKKVAEEKTGAIQENETLKKELVTMRRKVGARSIERGFPPLFVCMVAIISLTLGFLLHG</sequence>
<name>A0AAV1EG52_OLDCO</name>
<dbReference type="FunFam" id="2.60.40.10:FF:000813">
    <property type="entry name" value="Vesicle-associated protein 1-1"/>
    <property type="match status" value="1"/>
</dbReference>
<organism evidence="5 6">
    <name type="scientific">Oldenlandia corymbosa var. corymbosa</name>
    <dbReference type="NCBI Taxonomy" id="529605"/>
    <lineage>
        <taxon>Eukaryota</taxon>
        <taxon>Viridiplantae</taxon>
        <taxon>Streptophyta</taxon>
        <taxon>Embryophyta</taxon>
        <taxon>Tracheophyta</taxon>
        <taxon>Spermatophyta</taxon>
        <taxon>Magnoliopsida</taxon>
        <taxon>eudicotyledons</taxon>
        <taxon>Gunneridae</taxon>
        <taxon>Pentapetalae</taxon>
        <taxon>asterids</taxon>
        <taxon>lamiids</taxon>
        <taxon>Gentianales</taxon>
        <taxon>Rubiaceae</taxon>
        <taxon>Rubioideae</taxon>
        <taxon>Spermacoceae</taxon>
        <taxon>Hedyotis-Oldenlandia complex</taxon>
        <taxon>Oldenlandia</taxon>
    </lineage>
</organism>
<dbReference type="GO" id="GO:0061817">
    <property type="term" value="P:endoplasmic reticulum-plasma membrane tethering"/>
    <property type="evidence" value="ECO:0007669"/>
    <property type="project" value="TreeGrafter"/>
</dbReference>
<keyword evidence="2" id="KW-0175">Coiled coil</keyword>
<dbReference type="InterPro" id="IPR016763">
    <property type="entry name" value="VAP"/>
</dbReference>
<dbReference type="PANTHER" id="PTHR10809">
    <property type="entry name" value="VESICLE-ASSOCIATED MEMBRANE PROTEIN-ASSOCIATED PROTEIN"/>
    <property type="match status" value="1"/>
</dbReference>
<dbReference type="PANTHER" id="PTHR10809:SF148">
    <property type="entry name" value="OS01G0936800 PROTEIN"/>
    <property type="match status" value="1"/>
</dbReference>
<feature type="transmembrane region" description="Helical" evidence="3">
    <location>
        <begin position="292"/>
        <end position="312"/>
    </location>
</feature>
<dbReference type="PROSITE" id="PS50202">
    <property type="entry name" value="MSP"/>
    <property type="match status" value="1"/>
</dbReference>
<feature type="coiled-coil region" evidence="2">
    <location>
        <begin position="221"/>
        <end position="276"/>
    </location>
</feature>
<accession>A0AAV1EG52</accession>
<gene>
    <name evidence="5" type="ORF">OLC1_LOCUS24514</name>
</gene>
<dbReference type="Pfam" id="PF00635">
    <property type="entry name" value="Motile_Sperm"/>
    <property type="match status" value="1"/>
</dbReference>
<dbReference type="InterPro" id="IPR013783">
    <property type="entry name" value="Ig-like_fold"/>
</dbReference>
<evidence type="ECO:0000256" key="2">
    <source>
        <dbReference type="SAM" id="Coils"/>
    </source>
</evidence>
<keyword evidence="6" id="KW-1185">Reference proteome</keyword>
<dbReference type="Proteomes" id="UP001161247">
    <property type="component" value="Chromosome 9"/>
</dbReference>
<dbReference type="AlphaFoldDB" id="A0AAV1EG52"/>
<comment type="similarity">
    <text evidence="1">Belongs to the VAMP-associated protein (VAP) (TC 9.B.17) family.</text>
</comment>
<dbReference type="InterPro" id="IPR000535">
    <property type="entry name" value="MSP_dom"/>
</dbReference>
<keyword evidence="3" id="KW-0472">Membrane</keyword>
<evidence type="ECO:0000256" key="1">
    <source>
        <dbReference type="ARBA" id="ARBA00008932"/>
    </source>
</evidence>
<evidence type="ECO:0000259" key="4">
    <source>
        <dbReference type="PROSITE" id="PS50202"/>
    </source>
</evidence>
<dbReference type="GO" id="GO:0090158">
    <property type="term" value="P:endoplasmic reticulum membrane organization"/>
    <property type="evidence" value="ECO:0007669"/>
    <property type="project" value="TreeGrafter"/>
</dbReference>
<dbReference type="GO" id="GO:0005789">
    <property type="term" value="C:endoplasmic reticulum membrane"/>
    <property type="evidence" value="ECO:0007669"/>
    <property type="project" value="InterPro"/>
</dbReference>
<proteinExistence type="inferred from homology"/>
<dbReference type="PIRSF" id="PIRSF019693">
    <property type="entry name" value="VAMP-associated"/>
    <property type="match status" value="1"/>
</dbReference>
<dbReference type="EMBL" id="OX459126">
    <property type="protein sequence ID" value="CAI9118707.1"/>
    <property type="molecule type" value="Genomic_DNA"/>
</dbReference>
<reference evidence="5" key="1">
    <citation type="submission" date="2023-03" db="EMBL/GenBank/DDBJ databases">
        <authorList>
            <person name="Julca I."/>
        </authorList>
    </citation>
    <scope>NUCLEOTIDE SEQUENCE</scope>
</reference>
<evidence type="ECO:0000313" key="5">
    <source>
        <dbReference type="EMBL" id="CAI9118707.1"/>
    </source>
</evidence>